<protein>
    <submittedName>
        <fullName evidence="4">Two-component system, chemotaxis family, sensor kinase CheA</fullName>
    </submittedName>
</protein>
<dbReference type="CDD" id="cd00088">
    <property type="entry name" value="HPT"/>
    <property type="match status" value="1"/>
</dbReference>
<keyword evidence="1" id="KW-0902">Two-component regulatory system</keyword>
<keyword evidence="5" id="KW-1185">Reference proteome</keyword>
<organism evidence="4 5">
    <name type="scientific">Consotaella salsifontis</name>
    <dbReference type="NCBI Taxonomy" id="1365950"/>
    <lineage>
        <taxon>Bacteria</taxon>
        <taxon>Pseudomonadati</taxon>
        <taxon>Pseudomonadota</taxon>
        <taxon>Alphaproteobacteria</taxon>
        <taxon>Hyphomicrobiales</taxon>
        <taxon>Aurantimonadaceae</taxon>
        <taxon>Consotaella</taxon>
    </lineage>
</organism>
<dbReference type="OrthoDB" id="9803176at2"/>
<proteinExistence type="predicted"/>
<name>A0A1T4QSV6_9HYPH</name>
<dbReference type="InterPro" id="IPR051315">
    <property type="entry name" value="Bact_Chemotaxis_CheA"/>
</dbReference>
<evidence type="ECO:0000256" key="1">
    <source>
        <dbReference type="ARBA" id="ARBA00023012"/>
    </source>
</evidence>
<dbReference type="EMBL" id="FUXL01000005">
    <property type="protein sequence ID" value="SKA06859.1"/>
    <property type="molecule type" value="Genomic_DNA"/>
</dbReference>
<evidence type="ECO:0000259" key="3">
    <source>
        <dbReference type="PROSITE" id="PS50894"/>
    </source>
</evidence>
<keyword evidence="2" id="KW-0597">Phosphoprotein</keyword>
<dbReference type="PANTHER" id="PTHR43395">
    <property type="entry name" value="SENSOR HISTIDINE KINASE CHEA"/>
    <property type="match status" value="1"/>
</dbReference>
<dbReference type="SMART" id="SM00073">
    <property type="entry name" value="HPT"/>
    <property type="match status" value="1"/>
</dbReference>
<dbReference type="GO" id="GO:0000160">
    <property type="term" value="P:phosphorelay signal transduction system"/>
    <property type="evidence" value="ECO:0007669"/>
    <property type="project" value="UniProtKB-KW"/>
</dbReference>
<dbReference type="PROSITE" id="PS50894">
    <property type="entry name" value="HPT"/>
    <property type="match status" value="1"/>
</dbReference>
<dbReference type="PANTHER" id="PTHR43395:SF10">
    <property type="entry name" value="CHEMOTAXIS PROTEIN CHEA"/>
    <property type="match status" value="1"/>
</dbReference>
<evidence type="ECO:0000313" key="5">
    <source>
        <dbReference type="Proteomes" id="UP000190135"/>
    </source>
</evidence>
<dbReference type="Pfam" id="PF01627">
    <property type="entry name" value="Hpt"/>
    <property type="match status" value="1"/>
</dbReference>
<dbReference type="InterPro" id="IPR008207">
    <property type="entry name" value="Sig_transdc_His_kin_Hpt_dom"/>
</dbReference>
<gene>
    <name evidence="4" type="ORF">SAMN05428963_105239</name>
</gene>
<evidence type="ECO:0000313" key="4">
    <source>
        <dbReference type="EMBL" id="SKA06859.1"/>
    </source>
</evidence>
<feature type="domain" description="HPt" evidence="3">
    <location>
        <begin position="1"/>
        <end position="104"/>
    </location>
</feature>
<accession>A0A1T4QSV6</accession>
<dbReference type="Proteomes" id="UP000190135">
    <property type="component" value="Unassembled WGS sequence"/>
</dbReference>
<dbReference type="InterPro" id="IPR036641">
    <property type="entry name" value="HPT_dom_sf"/>
</dbReference>
<dbReference type="RefSeq" id="WP_078708128.1">
    <property type="nucleotide sequence ID" value="NZ_FUXL01000005.1"/>
</dbReference>
<reference evidence="5" key="1">
    <citation type="submission" date="2017-02" db="EMBL/GenBank/DDBJ databases">
        <authorList>
            <person name="Varghese N."/>
            <person name="Submissions S."/>
        </authorList>
    </citation>
    <scope>NUCLEOTIDE SEQUENCE [LARGE SCALE GENOMIC DNA]</scope>
    <source>
        <strain evidence="5">USBA 369</strain>
    </source>
</reference>
<evidence type="ECO:0000256" key="2">
    <source>
        <dbReference type="PROSITE-ProRule" id="PRU00110"/>
    </source>
</evidence>
<sequence>METMEDIRATFFEECDEQLGELDKGLAGFARGETDQETIGVVYRAVHSIKGGAASFDLHELANYAKLYEEMLKKVRGEELAVTPDVLDVAGRSRDLLKQLVAVAKVKDGVVAELKTLAGIEDEPAEAAPEASDDGMADIEFSPVAVDLDDVMGGEATYRIVFHPMAELYANAHEATRLIRQCLELGTGTVSCEAADLPALDALNPEGAYLTFTIELTTDAGEGGIREVFEFAEWDCELSIERISQDDDEPAGLDLDAIADPEIAALFARLQAESPDEAGTKH</sequence>
<dbReference type="GO" id="GO:0004672">
    <property type="term" value="F:protein kinase activity"/>
    <property type="evidence" value="ECO:0007669"/>
    <property type="project" value="UniProtKB-ARBA"/>
</dbReference>
<feature type="modified residue" description="Phosphohistidine" evidence="2">
    <location>
        <position position="47"/>
    </location>
</feature>
<dbReference type="STRING" id="1365950.SAMN05428963_105239"/>
<keyword evidence="4" id="KW-0808">Transferase</keyword>
<keyword evidence="4" id="KW-0418">Kinase</keyword>
<dbReference type="AlphaFoldDB" id="A0A1T4QSV6"/>
<dbReference type="Gene3D" id="1.20.120.160">
    <property type="entry name" value="HPT domain"/>
    <property type="match status" value="1"/>
</dbReference>
<dbReference type="SUPFAM" id="SSF47226">
    <property type="entry name" value="Histidine-containing phosphotransfer domain, HPT domain"/>
    <property type="match status" value="1"/>
</dbReference>